<dbReference type="PROSITE" id="PS00041">
    <property type="entry name" value="HTH_ARAC_FAMILY_1"/>
    <property type="match status" value="1"/>
</dbReference>
<accession>A0A5B8VVI1</accession>
<keyword evidence="6" id="KW-1185">Reference proteome</keyword>
<dbReference type="EMBL" id="CP042437">
    <property type="protein sequence ID" value="QEC75419.1"/>
    <property type="molecule type" value="Genomic_DNA"/>
</dbReference>
<dbReference type="AlphaFoldDB" id="A0A5B8VVI1"/>
<protein>
    <submittedName>
        <fullName evidence="5">Helix-turn-helix domain-containing protein</fullName>
    </submittedName>
</protein>
<dbReference type="InterPro" id="IPR020449">
    <property type="entry name" value="Tscrpt_reg_AraC-type_HTH"/>
</dbReference>
<dbReference type="InterPro" id="IPR018060">
    <property type="entry name" value="HTH_AraC"/>
</dbReference>
<dbReference type="KEGG" id="mgk:FSB76_05460"/>
<gene>
    <name evidence="5" type="ORF">FSB76_05460</name>
</gene>
<name>A0A5B8VVI1_9SPHI</name>
<dbReference type="GO" id="GO:0003700">
    <property type="term" value="F:DNA-binding transcription factor activity"/>
    <property type="evidence" value="ECO:0007669"/>
    <property type="project" value="InterPro"/>
</dbReference>
<evidence type="ECO:0000256" key="2">
    <source>
        <dbReference type="ARBA" id="ARBA00023125"/>
    </source>
</evidence>
<sequence length="270" mass="31341">MLQLEKGKYFGIQNKAIHLDNLIITDTEYTHDKVDWHTHQNPYFTFLLTGSMQETNKKESYECSAGTLLFHNWQDAHCNIKHPGYTRGFHIELEQDFFDKYQLPLSQMEGSLKLYNPVFKLLFRSMYMETKYTAGIELLSIRESLFKVLGMLVNEKHRETARQPAWVKKIKEVLNGSDIFVLSWDTLASIAQVHPVHLSRCFPKYFNTTVGDYLKKLRIEQAAGLLTKADVSLTQVSYECGFADQSHFIRSFKQAVGVTPLQYRKIITAR</sequence>
<dbReference type="PRINTS" id="PR00032">
    <property type="entry name" value="HTHARAC"/>
</dbReference>
<dbReference type="InterPro" id="IPR018062">
    <property type="entry name" value="HTH_AraC-typ_CS"/>
</dbReference>
<dbReference type="SMART" id="SM00342">
    <property type="entry name" value="HTH_ARAC"/>
    <property type="match status" value="1"/>
</dbReference>
<dbReference type="GO" id="GO:0043565">
    <property type="term" value="F:sequence-specific DNA binding"/>
    <property type="evidence" value="ECO:0007669"/>
    <property type="project" value="InterPro"/>
</dbReference>
<evidence type="ECO:0000256" key="1">
    <source>
        <dbReference type="ARBA" id="ARBA00023015"/>
    </source>
</evidence>
<dbReference type="PANTHER" id="PTHR43280:SF28">
    <property type="entry name" value="HTH-TYPE TRANSCRIPTIONAL ACTIVATOR RHAS"/>
    <property type="match status" value="1"/>
</dbReference>
<dbReference type="PROSITE" id="PS01124">
    <property type="entry name" value="HTH_ARAC_FAMILY_2"/>
    <property type="match status" value="1"/>
</dbReference>
<dbReference type="Proteomes" id="UP000321362">
    <property type="component" value="Chromosome"/>
</dbReference>
<keyword evidence="3" id="KW-0804">Transcription</keyword>
<dbReference type="Pfam" id="PF12833">
    <property type="entry name" value="HTH_18"/>
    <property type="match status" value="1"/>
</dbReference>
<dbReference type="InterPro" id="IPR009057">
    <property type="entry name" value="Homeodomain-like_sf"/>
</dbReference>
<organism evidence="5 6">
    <name type="scientific">Mucilaginibacter ginsenosidivorax</name>
    <dbReference type="NCBI Taxonomy" id="862126"/>
    <lineage>
        <taxon>Bacteria</taxon>
        <taxon>Pseudomonadati</taxon>
        <taxon>Bacteroidota</taxon>
        <taxon>Sphingobacteriia</taxon>
        <taxon>Sphingobacteriales</taxon>
        <taxon>Sphingobacteriaceae</taxon>
        <taxon>Mucilaginibacter</taxon>
    </lineage>
</organism>
<evidence type="ECO:0000313" key="5">
    <source>
        <dbReference type="EMBL" id="QEC75419.1"/>
    </source>
</evidence>
<evidence type="ECO:0000313" key="6">
    <source>
        <dbReference type="Proteomes" id="UP000321362"/>
    </source>
</evidence>
<dbReference type="Gene3D" id="1.10.10.60">
    <property type="entry name" value="Homeodomain-like"/>
    <property type="match status" value="2"/>
</dbReference>
<dbReference type="PANTHER" id="PTHR43280">
    <property type="entry name" value="ARAC-FAMILY TRANSCRIPTIONAL REGULATOR"/>
    <property type="match status" value="1"/>
</dbReference>
<reference evidence="5 6" key="1">
    <citation type="journal article" date="2013" name="J. Microbiol.">
        <title>Mucilaginibacter ginsenosidivorax sp. nov., with ginsenoside converting activity isolated from sediment.</title>
        <authorList>
            <person name="Kim J.K."/>
            <person name="Choi T.E."/>
            <person name="Liu Q.M."/>
            <person name="Park H.Y."/>
            <person name="Yi T.H."/>
            <person name="Yoon M.H."/>
            <person name="Kim S.C."/>
            <person name="Im W.T."/>
        </authorList>
    </citation>
    <scope>NUCLEOTIDE SEQUENCE [LARGE SCALE GENOMIC DNA]</scope>
    <source>
        <strain evidence="5 6">KHI28</strain>
    </source>
</reference>
<dbReference type="RefSeq" id="WP_147052567.1">
    <property type="nucleotide sequence ID" value="NZ_CP042437.1"/>
</dbReference>
<evidence type="ECO:0000259" key="4">
    <source>
        <dbReference type="PROSITE" id="PS01124"/>
    </source>
</evidence>
<dbReference type="SUPFAM" id="SSF46689">
    <property type="entry name" value="Homeodomain-like"/>
    <property type="match status" value="1"/>
</dbReference>
<keyword evidence="1" id="KW-0805">Transcription regulation</keyword>
<keyword evidence="2" id="KW-0238">DNA-binding</keyword>
<dbReference type="OrthoDB" id="511992at2"/>
<proteinExistence type="predicted"/>
<evidence type="ECO:0000256" key="3">
    <source>
        <dbReference type="ARBA" id="ARBA00023163"/>
    </source>
</evidence>
<feature type="domain" description="HTH araC/xylS-type" evidence="4">
    <location>
        <begin position="168"/>
        <end position="266"/>
    </location>
</feature>